<evidence type="ECO:0000256" key="1">
    <source>
        <dbReference type="SAM" id="MobiDB-lite"/>
    </source>
</evidence>
<keyword evidence="2" id="KW-0418">Kinase</keyword>
<sequence length="159" mass="17905">MKRSNVRFYGEKRRHRCDENCDGQDQAHANRQPVVVDLRGGQSPDAKGVVQGSAGAGRGPWLMRSTRGQPRGRRHRAPAAVALGMWQIRRSITTAHLGFECGIFVATLEEDEGRRWYLRKTTKRGAWAQRRQLSSPEFQPSGLFFESPTSLSGRVGPRF</sequence>
<name>A0A5A7P4D6_STRAF</name>
<keyword evidence="2" id="KW-0808">Transferase</keyword>
<evidence type="ECO:0000313" key="2">
    <source>
        <dbReference type="EMBL" id="GER27431.1"/>
    </source>
</evidence>
<dbReference type="AlphaFoldDB" id="A0A5A7P4D6"/>
<feature type="region of interest" description="Disordered" evidence="1">
    <location>
        <begin position="41"/>
        <end position="76"/>
    </location>
</feature>
<reference evidence="3" key="1">
    <citation type="journal article" date="2019" name="Curr. Biol.">
        <title>Genome Sequence of Striga asiatica Provides Insight into the Evolution of Plant Parasitism.</title>
        <authorList>
            <person name="Yoshida S."/>
            <person name="Kim S."/>
            <person name="Wafula E.K."/>
            <person name="Tanskanen J."/>
            <person name="Kim Y.M."/>
            <person name="Honaas L."/>
            <person name="Yang Z."/>
            <person name="Spallek T."/>
            <person name="Conn C.E."/>
            <person name="Ichihashi Y."/>
            <person name="Cheong K."/>
            <person name="Cui S."/>
            <person name="Der J.P."/>
            <person name="Gundlach H."/>
            <person name="Jiao Y."/>
            <person name="Hori C."/>
            <person name="Ishida J.K."/>
            <person name="Kasahara H."/>
            <person name="Kiba T."/>
            <person name="Kim M.S."/>
            <person name="Koo N."/>
            <person name="Laohavisit A."/>
            <person name="Lee Y.H."/>
            <person name="Lumba S."/>
            <person name="McCourt P."/>
            <person name="Mortimer J.C."/>
            <person name="Mutuku J.M."/>
            <person name="Nomura T."/>
            <person name="Sasaki-Sekimoto Y."/>
            <person name="Seto Y."/>
            <person name="Wang Y."/>
            <person name="Wakatake T."/>
            <person name="Sakakibara H."/>
            <person name="Demura T."/>
            <person name="Yamaguchi S."/>
            <person name="Yoneyama K."/>
            <person name="Manabe R.I."/>
            <person name="Nelson D.C."/>
            <person name="Schulman A.H."/>
            <person name="Timko M.P."/>
            <person name="dePamphilis C.W."/>
            <person name="Choi D."/>
            <person name="Shirasu K."/>
        </authorList>
    </citation>
    <scope>NUCLEOTIDE SEQUENCE [LARGE SCALE GENOMIC DNA]</scope>
    <source>
        <strain evidence="3">cv. UVA1</strain>
    </source>
</reference>
<dbReference type="GO" id="GO:0016301">
    <property type="term" value="F:kinase activity"/>
    <property type="evidence" value="ECO:0007669"/>
    <property type="project" value="UniProtKB-KW"/>
</dbReference>
<evidence type="ECO:0000313" key="3">
    <source>
        <dbReference type="Proteomes" id="UP000325081"/>
    </source>
</evidence>
<comment type="caution">
    <text evidence="2">The sequence shown here is derived from an EMBL/GenBank/DDBJ whole genome shotgun (WGS) entry which is preliminary data.</text>
</comment>
<dbReference type="EMBL" id="BKCP01001891">
    <property type="protein sequence ID" value="GER27431.1"/>
    <property type="molecule type" value="Genomic_DNA"/>
</dbReference>
<organism evidence="2 3">
    <name type="scientific">Striga asiatica</name>
    <name type="common">Asiatic witchweed</name>
    <name type="synonym">Buchnera asiatica</name>
    <dbReference type="NCBI Taxonomy" id="4170"/>
    <lineage>
        <taxon>Eukaryota</taxon>
        <taxon>Viridiplantae</taxon>
        <taxon>Streptophyta</taxon>
        <taxon>Embryophyta</taxon>
        <taxon>Tracheophyta</taxon>
        <taxon>Spermatophyta</taxon>
        <taxon>Magnoliopsida</taxon>
        <taxon>eudicotyledons</taxon>
        <taxon>Gunneridae</taxon>
        <taxon>Pentapetalae</taxon>
        <taxon>asterids</taxon>
        <taxon>lamiids</taxon>
        <taxon>Lamiales</taxon>
        <taxon>Orobanchaceae</taxon>
        <taxon>Buchnereae</taxon>
        <taxon>Striga</taxon>
    </lineage>
</organism>
<protein>
    <submittedName>
        <fullName evidence="2">Tyrosine-protein kinase transforming protein Src</fullName>
    </submittedName>
</protein>
<dbReference type="Proteomes" id="UP000325081">
    <property type="component" value="Unassembled WGS sequence"/>
</dbReference>
<keyword evidence="3" id="KW-1185">Reference proteome</keyword>
<feature type="region of interest" description="Disordered" evidence="1">
    <location>
        <begin position="138"/>
        <end position="159"/>
    </location>
</feature>
<gene>
    <name evidence="2" type="ORF">STAS_03141</name>
</gene>
<accession>A0A5A7P4D6</accession>
<proteinExistence type="predicted"/>